<evidence type="ECO:0000313" key="7">
    <source>
        <dbReference type="EMBL" id="PVX75092.1"/>
    </source>
</evidence>
<reference evidence="7 8" key="1">
    <citation type="submission" date="2018-05" db="EMBL/GenBank/DDBJ databases">
        <title>Genomic Encyclopedia of Type Strains, Phase IV (KMG-V): Genome sequencing to study the core and pangenomes of soil and plant-associated prokaryotes.</title>
        <authorList>
            <person name="Whitman W."/>
        </authorList>
    </citation>
    <scope>NUCLEOTIDE SEQUENCE [LARGE SCALE GENOMIC DNA]</scope>
    <source>
        <strain evidence="7 8">SCZa-39</strain>
    </source>
</reference>
<evidence type="ECO:0000256" key="2">
    <source>
        <dbReference type="ARBA" id="ARBA00022692"/>
    </source>
</evidence>
<gene>
    <name evidence="7" type="ORF">C7402_11823</name>
</gene>
<feature type="transmembrane region" description="Helical" evidence="5">
    <location>
        <begin position="21"/>
        <end position="39"/>
    </location>
</feature>
<accession>A0ABX5KDJ3</accession>
<feature type="transmembrane region" description="Helical" evidence="5">
    <location>
        <begin position="121"/>
        <end position="140"/>
    </location>
</feature>
<evidence type="ECO:0000256" key="4">
    <source>
        <dbReference type="ARBA" id="ARBA00023136"/>
    </source>
</evidence>
<name>A0ABX5KDJ3_9BURK</name>
<feature type="transmembrane region" description="Helical" evidence="5">
    <location>
        <begin position="419"/>
        <end position="440"/>
    </location>
</feature>
<sequence length="462" mass="48943">MSLARDMGRTVDVQAFIDDQRFSLFHCMLFVLCFLTIALDGLDTGVMGLIAPTLAQDWHVPRASLGPVLSATLIGIGVGALLVSPIADRIGRRSVLVGSVAFFGVWSTAAAFATSMESLTIMRFLTGVGLGAAIPNTATLMAEFVPSRIRGLAVNGMLVGFAAGNTVGGLLSGWLIPAFGWRSVLLVGGIAPLVLACLLLAFLPESVKFMVARGKPAERIARALRRLAPKARLDGCVFVSEAHAPREQARRSPVLELLSRKYVVGTTMLWLAYFMCLVVLYLINNWMPTLLKGSGFSLPQYAATSAYFHLGACVGILLTGWLMDRMSPVRVIALFYALTALVVFIIGRNVAHDAGLTLLIVVTGVTLSGAASSMSTLATQFYPTSSRVTGCAWMLAIGRLGAVAGTFGGAFLLSLNWEFSAIFGTLAVPSLIAAGALLVVGRHAPHLRRNELVAGTPAASHH</sequence>
<feature type="transmembrane region" description="Helical" evidence="5">
    <location>
        <begin position="329"/>
        <end position="350"/>
    </location>
</feature>
<dbReference type="Gene3D" id="1.20.1250.20">
    <property type="entry name" value="MFS general substrate transporter like domains"/>
    <property type="match status" value="1"/>
</dbReference>
<evidence type="ECO:0000259" key="6">
    <source>
        <dbReference type="PROSITE" id="PS50850"/>
    </source>
</evidence>
<dbReference type="PROSITE" id="PS00216">
    <property type="entry name" value="SUGAR_TRANSPORT_1"/>
    <property type="match status" value="1"/>
</dbReference>
<dbReference type="Pfam" id="PF07690">
    <property type="entry name" value="MFS_1"/>
    <property type="match status" value="1"/>
</dbReference>
<dbReference type="EMBL" id="QEOB01000018">
    <property type="protein sequence ID" value="PVX75092.1"/>
    <property type="molecule type" value="Genomic_DNA"/>
</dbReference>
<dbReference type="SUPFAM" id="SSF103473">
    <property type="entry name" value="MFS general substrate transporter"/>
    <property type="match status" value="1"/>
</dbReference>
<feature type="transmembrane region" description="Helical" evidence="5">
    <location>
        <begin position="95"/>
        <end position="115"/>
    </location>
</feature>
<evidence type="ECO:0000256" key="1">
    <source>
        <dbReference type="ARBA" id="ARBA00004141"/>
    </source>
</evidence>
<dbReference type="InterPro" id="IPR005829">
    <property type="entry name" value="Sugar_transporter_CS"/>
</dbReference>
<comment type="caution">
    <text evidence="7">The sequence shown here is derived from an EMBL/GenBank/DDBJ whole genome shotgun (WGS) entry which is preliminary data.</text>
</comment>
<evidence type="ECO:0000256" key="3">
    <source>
        <dbReference type="ARBA" id="ARBA00022989"/>
    </source>
</evidence>
<feature type="transmembrane region" description="Helical" evidence="5">
    <location>
        <begin position="391"/>
        <end position="413"/>
    </location>
</feature>
<feature type="transmembrane region" description="Helical" evidence="5">
    <location>
        <begin position="152"/>
        <end position="175"/>
    </location>
</feature>
<feature type="transmembrane region" description="Helical" evidence="5">
    <location>
        <begin position="356"/>
        <end position="379"/>
    </location>
</feature>
<organism evidence="7 8">
    <name type="scientific">Paraburkholderia unamae</name>
    <dbReference type="NCBI Taxonomy" id="219649"/>
    <lineage>
        <taxon>Bacteria</taxon>
        <taxon>Pseudomonadati</taxon>
        <taxon>Pseudomonadota</taxon>
        <taxon>Betaproteobacteria</taxon>
        <taxon>Burkholderiales</taxon>
        <taxon>Burkholderiaceae</taxon>
        <taxon>Paraburkholderia</taxon>
    </lineage>
</organism>
<dbReference type="PANTHER" id="PTHR23508">
    <property type="entry name" value="CARBOXYLIC ACID TRANSPORTER PROTEIN HOMOLOG"/>
    <property type="match status" value="1"/>
</dbReference>
<keyword evidence="2 5" id="KW-0812">Transmembrane</keyword>
<feature type="transmembrane region" description="Helical" evidence="5">
    <location>
        <begin position="181"/>
        <end position="203"/>
    </location>
</feature>
<keyword evidence="8" id="KW-1185">Reference proteome</keyword>
<comment type="subcellular location">
    <subcellularLocation>
        <location evidence="1">Membrane</location>
        <topology evidence="1">Multi-pass membrane protein</topology>
    </subcellularLocation>
</comment>
<dbReference type="InterPro" id="IPR020846">
    <property type="entry name" value="MFS_dom"/>
</dbReference>
<dbReference type="PROSITE" id="PS00217">
    <property type="entry name" value="SUGAR_TRANSPORT_2"/>
    <property type="match status" value="1"/>
</dbReference>
<evidence type="ECO:0000256" key="5">
    <source>
        <dbReference type="SAM" id="Phobius"/>
    </source>
</evidence>
<protein>
    <submittedName>
        <fullName evidence="7">AAHS family 4-hydroxybenzoate transporter-like MFS transporter</fullName>
    </submittedName>
</protein>
<feature type="transmembrane region" description="Helical" evidence="5">
    <location>
        <begin position="262"/>
        <end position="283"/>
    </location>
</feature>
<feature type="transmembrane region" description="Helical" evidence="5">
    <location>
        <begin position="64"/>
        <end position="83"/>
    </location>
</feature>
<keyword evidence="4 5" id="KW-0472">Membrane</keyword>
<dbReference type="InterPro" id="IPR011701">
    <property type="entry name" value="MFS"/>
</dbReference>
<dbReference type="Proteomes" id="UP000245712">
    <property type="component" value="Unassembled WGS sequence"/>
</dbReference>
<feature type="transmembrane region" description="Helical" evidence="5">
    <location>
        <begin position="303"/>
        <end position="322"/>
    </location>
</feature>
<dbReference type="PROSITE" id="PS50850">
    <property type="entry name" value="MFS"/>
    <property type="match status" value="1"/>
</dbReference>
<dbReference type="PANTHER" id="PTHR23508:SF10">
    <property type="entry name" value="CARBOXYLIC ACID TRANSPORTER PROTEIN HOMOLOG"/>
    <property type="match status" value="1"/>
</dbReference>
<dbReference type="InterPro" id="IPR036259">
    <property type="entry name" value="MFS_trans_sf"/>
</dbReference>
<evidence type="ECO:0000313" key="8">
    <source>
        <dbReference type="Proteomes" id="UP000245712"/>
    </source>
</evidence>
<keyword evidence="3 5" id="KW-1133">Transmembrane helix</keyword>
<dbReference type="RefSeq" id="WP_112173878.1">
    <property type="nucleotide sequence ID" value="NZ_CAJZAT010000162.1"/>
</dbReference>
<feature type="domain" description="Major facilitator superfamily (MFS) profile" evidence="6">
    <location>
        <begin position="29"/>
        <end position="445"/>
    </location>
</feature>
<proteinExistence type="predicted"/>
<dbReference type="CDD" id="cd17365">
    <property type="entry name" value="MFS_PcaK_like"/>
    <property type="match status" value="1"/>
</dbReference>